<keyword evidence="7 19" id="KW-1003">Cell membrane</keyword>
<evidence type="ECO:0000256" key="5">
    <source>
        <dbReference type="ARBA" id="ARBA00013200"/>
    </source>
</evidence>
<feature type="transmembrane region" description="Helical" evidence="19">
    <location>
        <begin position="184"/>
        <end position="201"/>
    </location>
</feature>
<keyword evidence="8 19" id="KW-0169">Cobalamin biosynthesis</keyword>
<comment type="subcellular location">
    <subcellularLocation>
        <location evidence="2 19">Cell membrane</location>
        <topology evidence="2 19">Multi-pass membrane protein</topology>
    </subcellularLocation>
</comment>
<keyword evidence="13 19" id="KW-0472">Membrane</keyword>
<dbReference type="Pfam" id="PF02654">
    <property type="entry name" value="CobS"/>
    <property type="match status" value="1"/>
</dbReference>
<evidence type="ECO:0000256" key="13">
    <source>
        <dbReference type="ARBA" id="ARBA00023136"/>
    </source>
</evidence>
<comment type="catalytic activity">
    <reaction evidence="18 19">
        <text>alpha-ribazole 5'-phosphate + adenosylcob(III)inamide-GDP = adenosylcob(III)alamin 5'-phosphate + GMP + H(+)</text>
        <dbReference type="Rhea" id="RHEA:23560"/>
        <dbReference type="ChEBI" id="CHEBI:15378"/>
        <dbReference type="ChEBI" id="CHEBI:57918"/>
        <dbReference type="ChEBI" id="CHEBI:58115"/>
        <dbReference type="ChEBI" id="CHEBI:60487"/>
        <dbReference type="ChEBI" id="CHEBI:60493"/>
        <dbReference type="EC" id="2.7.8.26"/>
    </reaction>
</comment>
<evidence type="ECO:0000313" key="21">
    <source>
        <dbReference type="Proteomes" id="UP000218887"/>
    </source>
</evidence>
<evidence type="ECO:0000256" key="8">
    <source>
        <dbReference type="ARBA" id="ARBA00022573"/>
    </source>
</evidence>
<name>A0A2A2I8L8_9BACI</name>
<proteinExistence type="inferred from homology"/>
<feature type="transmembrane region" description="Helical" evidence="19">
    <location>
        <begin position="207"/>
        <end position="223"/>
    </location>
</feature>
<comment type="cofactor">
    <cofactor evidence="1 19">
        <name>Mg(2+)</name>
        <dbReference type="ChEBI" id="CHEBI:18420"/>
    </cofactor>
</comment>
<dbReference type="EMBL" id="NPOA01000016">
    <property type="protein sequence ID" value="PAV27987.1"/>
    <property type="molecule type" value="Genomic_DNA"/>
</dbReference>
<evidence type="ECO:0000256" key="1">
    <source>
        <dbReference type="ARBA" id="ARBA00001946"/>
    </source>
</evidence>
<gene>
    <name evidence="19 20" type="primary">cobS</name>
    <name evidence="20" type="ORF">CIL05_19170</name>
</gene>
<feature type="transmembrane region" description="Helical" evidence="19">
    <location>
        <begin position="37"/>
        <end position="56"/>
    </location>
</feature>
<feature type="transmembrane region" description="Helical" evidence="19">
    <location>
        <begin position="111"/>
        <end position="131"/>
    </location>
</feature>
<evidence type="ECO:0000256" key="7">
    <source>
        <dbReference type="ARBA" id="ARBA00022475"/>
    </source>
</evidence>
<dbReference type="OrthoDB" id="9794626at2"/>
<keyword evidence="21" id="KW-1185">Reference proteome</keyword>
<comment type="pathway">
    <text evidence="3 19">Cofactor biosynthesis; adenosylcobalamin biosynthesis; adenosylcobalamin from cob(II)yrinate a,c-diamide: step 7/7.</text>
</comment>
<organism evidence="20 21">
    <name type="scientific">Virgibacillus profundi</name>
    <dbReference type="NCBI Taxonomy" id="2024555"/>
    <lineage>
        <taxon>Bacteria</taxon>
        <taxon>Bacillati</taxon>
        <taxon>Bacillota</taxon>
        <taxon>Bacilli</taxon>
        <taxon>Bacillales</taxon>
        <taxon>Bacillaceae</taxon>
        <taxon>Virgibacillus</taxon>
    </lineage>
</organism>
<dbReference type="NCBIfam" id="TIGR00317">
    <property type="entry name" value="cobS"/>
    <property type="match status" value="1"/>
</dbReference>
<comment type="catalytic activity">
    <reaction evidence="17 19">
        <text>alpha-ribazole + adenosylcob(III)inamide-GDP = adenosylcob(III)alamin + GMP + H(+)</text>
        <dbReference type="Rhea" id="RHEA:16049"/>
        <dbReference type="ChEBI" id="CHEBI:10329"/>
        <dbReference type="ChEBI" id="CHEBI:15378"/>
        <dbReference type="ChEBI" id="CHEBI:18408"/>
        <dbReference type="ChEBI" id="CHEBI:58115"/>
        <dbReference type="ChEBI" id="CHEBI:60487"/>
        <dbReference type="EC" id="2.7.8.26"/>
    </reaction>
</comment>
<sequence>MKLIKGFLINLQFLTALPIKANLPMDQEYLEKSIRTFPLLGLFQGVLYSMLLYSLLEWTPFSPLAVVFIVWLFMIISSGGIHLDGWMDASDAFFSYQDKDKRVEIMKDPRTGAFGVLAVIILLSLRFLFIYEITMFASFQSFLLIMLIPFLSKGIMGVVLLTILPAKKDGLASFFRKAGKQGTLKVYPVYLIVLLGIITIFDADSVLLAIALTVSAFGCYLFIRRKAEKWFGGITGDVLGATVEGTETFLWMILWLLHYFVMG</sequence>
<comment type="caution">
    <text evidence="20">The sequence shown here is derived from an EMBL/GenBank/DDBJ whole genome shotgun (WGS) entry which is preliminary data.</text>
</comment>
<comment type="similarity">
    <text evidence="4 19">Belongs to the CobS family.</text>
</comment>
<keyword evidence="9 19" id="KW-0808">Transferase</keyword>
<dbReference type="GO" id="GO:0005886">
    <property type="term" value="C:plasma membrane"/>
    <property type="evidence" value="ECO:0007669"/>
    <property type="project" value="UniProtKB-SubCell"/>
</dbReference>
<evidence type="ECO:0000313" key="20">
    <source>
        <dbReference type="EMBL" id="PAV27987.1"/>
    </source>
</evidence>
<dbReference type="GO" id="GO:0008818">
    <property type="term" value="F:cobalamin 5'-phosphate synthase activity"/>
    <property type="evidence" value="ECO:0007669"/>
    <property type="project" value="UniProtKB-UniRule"/>
</dbReference>
<dbReference type="UniPathway" id="UPA00148">
    <property type="reaction ID" value="UER00238"/>
</dbReference>
<evidence type="ECO:0000256" key="2">
    <source>
        <dbReference type="ARBA" id="ARBA00004651"/>
    </source>
</evidence>
<dbReference type="EC" id="2.7.8.26" evidence="5 19"/>
<accession>A0A2A2I8L8</accession>
<dbReference type="GO" id="GO:0051073">
    <property type="term" value="F:adenosylcobinamide-GDP ribazoletransferase activity"/>
    <property type="evidence" value="ECO:0007669"/>
    <property type="project" value="UniProtKB-UniRule"/>
</dbReference>
<evidence type="ECO:0000256" key="17">
    <source>
        <dbReference type="ARBA" id="ARBA00048623"/>
    </source>
</evidence>
<dbReference type="GO" id="GO:0009236">
    <property type="term" value="P:cobalamin biosynthetic process"/>
    <property type="evidence" value="ECO:0007669"/>
    <property type="project" value="UniProtKB-UniRule"/>
</dbReference>
<dbReference type="HAMAP" id="MF_00719">
    <property type="entry name" value="CobS"/>
    <property type="match status" value="1"/>
</dbReference>
<dbReference type="Proteomes" id="UP000218887">
    <property type="component" value="Unassembled WGS sequence"/>
</dbReference>
<dbReference type="PANTHER" id="PTHR34148:SF1">
    <property type="entry name" value="ADENOSYLCOBINAMIDE-GDP RIBAZOLETRANSFERASE"/>
    <property type="match status" value="1"/>
</dbReference>
<dbReference type="AlphaFoldDB" id="A0A2A2I8L8"/>
<evidence type="ECO:0000256" key="4">
    <source>
        <dbReference type="ARBA" id="ARBA00010561"/>
    </source>
</evidence>
<protein>
    <recommendedName>
        <fullName evidence="6 19">Adenosylcobinamide-GDP ribazoletransferase</fullName>
        <ecNumber evidence="5 19">2.7.8.26</ecNumber>
    </recommendedName>
    <alternativeName>
        <fullName evidence="16 19">Cobalamin synthase</fullName>
    </alternativeName>
    <alternativeName>
        <fullName evidence="15 19">Cobalamin-5'-phosphate synthase</fullName>
    </alternativeName>
</protein>
<dbReference type="PANTHER" id="PTHR34148">
    <property type="entry name" value="ADENOSYLCOBINAMIDE-GDP RIBAZOLETRANSFERASE"/>
    <property type="match status" value="1"/>
</dbReference>
<keyword evidence="12 19" id="KW-1133">Transmembrane helix</keyword>
<evidence type="ECO:0000256" key="9">
    <source>
        <dbReference type="ARBA" id="ARBA00022679"/>
    </source>
</evidence>
<dbReference type="InterPro" id="IPR003805">
    <property type="entry name" value="CobS"/>
</dbReference>
<evidence type="ECO:0000256" key="3">
    <source>
        <dbReference type="ARBA" id="ARBA00004663"/>
    </source>
</evidence>
<evidence type="ECO:0000256" key="15">
    <source>
        <dbReference type="ARBA" id="ARBA00032605"/>
    </source>
</evidence>
<evidence type="ECO:0000256" key="19">
    <source>
        <dbReference type="HAMAP-Rule" id="MF_00719"/>
    </source>
</evidence>
<keyword evidence="10 19" id="KW-0812">Transmembrane</keyword>
<keyword evidence="11 19" id="KW-0460">Magnesium</keyword>
<dbReference type="RefSeq" id="WP_095657150.1">
    <property type="nucleotide sequence ID" value="NZ_NPOA01000016.1"/>
</dbReference>
<evidence type="ECO:0000256" key="10">
    <source>
        <dbReference type="ARBA" id="ARBA00022692"/>
    </source>
</evidence>
<reference evidence="20 21" key="1">
    <citation type="submission" date="2017-08" db="EMBL/GenBank/DDBJ databases">
        <title>Virgibacillus indicus sp. nov. and Virgibacillus profoundi sp. nov, two moderately halophilic bacteria isolated from marine sediment by using the Microfluidic Streak Plate.</title>
        <authorList>
            <person name="Xu B."/>
            <person name="Hu B."/>
            <person name="Wang J."/>
            <person name="Zhu Y."/>
            <person name="Huang L."/>
            <person name="Du W."/>
            <person name="Huang Y."/>
        </authorList>
    </citation>
    <scope>NUCLEOTIDE SEQUENCE [LARGE SCALE GENOMIC DNA]</scope>
    <source>
        <strain evidence="20 21">IO3-P3-H5</strain>
    </source>
</reference>
<evidence type="ECO:0000256" key="14">
    <source>
        <dbReference type="ARBA" id="ARBA00025228"/>
    </source>
</evidence>
<comment type="function">
    <text evidence="14 19">Joins adenosylcobinamide-GDP and alpha-ribazole to generate adenosylcobalamin (Ado-cobalamin). Also synthesizes adenosylcobalamin 5'-phosphate from adenosylcobinamide-GDP and alpha-ribazole 5'-phosphate.</text>
</comment>
<evidence type="ECO:0000256" key="16">
    <source>
        <dbReference type="ARBA" id="ARBA00032853"/>
    </source>
</evidence>
<evidence type="ECO:0000256" key="11">
    <source>
        <dbReference type="ARBA" id="ARBA00022842"/>
    </source>
</evidence>
<evidence type="ECO:0000256" key="18">
    <source>
        <dbReference type="ARBA" id="ARBA00049504"/>
    </source>
</evidence>
<feature type="transmembrane region" description="Helical" evidence="19">
    <location>
        <begin position="143"/>
        <end position="164"/>
    </location>
</feature>
<evidence type="ECO:0000256" key="6">
    <source>
        <dbReference type="ARBA" id="ARBA00015850"/>
    </source>
</evidence>
<evidence type="ECO:0000256" key="12">
    <source>
        <dbReference type="ARBA" id="ARBA00022989"/>
    </source>
</evidence>
<feature type="transmembrane region" description="Helical" evidence="19">
    <location>
        <begin position="62"/>
        <end position="83"/>
    </location>
</feature>